<sequence>MRPWVASDHQPSALMASFCCHLTEGHTGPRSYGSVSHVYALRATVSCPTCPASGPPKFPAPATPVASSCLMDVYTV</sequence>
<dbReference type="EMBL" id="GL732553">
    <property type="protein sequence ID" value="EFX79201.1"/>
    <property type="molecule type" value="Genomic_DNA"/>
</dbReference>
<accession>E9GN02</accession>
<evidence type="ECO:0000313" key="2">
    <source>
        <dbReference type="Proteomes" id="UP000000305"/>
    </source>
</evidence>
<proteinExistence type="predicted"/>
<keyword evidence="2" id="KW-1185">Reference proteome</keyword>
<evidence type="ECO:0000313" key="1">
    <source>
        <dbReference type="EMBL" id="EFX79201.1"/>
    </source>
</evidence>
<dbReference type="AlphaFoldDB" id="E9GN02"/>
<dbReference type="KEGG" id="dpx:DAPPUDRAFT_245286"/>
<dbReference type="Proteomes" id="UP000000305">
    <property type="component" value="Unassembled WGS sequence"/>
</dbReference>
<dbReference type="HOGENOM" id="CLU_2656975_0_0_1"/>
<protein>
    <submittedName>
        <fullName evidence="1">Uncharacterized protein</fullName>
    </submittedName>
</protein>
<organism evidence="1 2">
    <name type="scientific">Daphnia pulex</name>
    <name type="common">Water flea</name>
    <dbReference type="NCBI Taxonomy" id="6669"/>
    <lineage>
        <taxon>Eukaryota</taxon>
        <taxon>Metazoa</taxon>
        <taxon>Ecdysozoa</taxon>
        <taxon>Arthropoda</taxon>
        <taxon>Crustacea</taxon>
        <taxon>Branchiopoda</taxon>
        <taxon>Diplostraca</taxon>
        <taxon>Cladocera</taxon>
        <taxon>Anomopoda</taxon>
        <taxon>Daphniidae</taxon>
        <taxon>Daphnia</taxon>
    </lineage>
</organism>
<name>E9GN02_DAPPU</name>
<dbReference type="InParanoid" id="E9GN02"/>
<reference evidence="1 2" key="1">
    <citation type="journal article" date="2011" name="Science">
        <title>The ecoresponsive genome of Daphnia pulex.</title>
        <authorList>
            <person name="Colbourne J.K."/>
            <person name="Pfrender M.E."/>
            <person name="Gilbert D."/>
            <person name="Thomas W.K."/>
            <person name="Tucker A."/>
            <person name="Oakley T.H."/>
            <person name="Tokishita S."/>
            <person name="Aerts A."/>
            <person name="Arnold G.J."/>
            <person name="Basu M.K."/>
            <person name="Bauer D.J."/>
            <person name="Caceres C.E."/>
            <person name="Carmel L."/>
            <person name="Casola C."/>
            <person name="Choi J.H."/>
            <person name="Detter J.C."/>
            <person name="Dong Q."/>
            <person name="Dusheyko S."/>
            <person name="Eads B.D."/>
            <person name="Frohlich T."/>
            <person name="Geiler-Samerotte K.A."/>
            <person name="Gerlach D."/>
            <person name="Hatcher P."/>
            <person name="Jogdeo S."/>
            <person name="Krijgsveld J."/>
            <person name="Kriventseva E.V."/>
            <person name="Kultz D."/>
            <person name="Laforsch C."/>
            <person name="Lindquist E."/>
            <person name="Lopez J."/>
            <person name="Manak J.R."/>
            <person name="Muller J."/>
            <person name="Pangilinan J."/>
            <person name="Patwardhan R.P."/>
            <person name="Pitluck S."/>
            <person name="Pritham E.J."/>
            <person name="Rechtsteiner A."/>
            <person name="Rho M."/>
            <person name="Rogozin I.B."/>
            <person name="Sakarya O."/>
            <person name="Salamov A."/>
            <person name="Schaack S."/>
            <person name="Shapiro H."/>
            <person name="Shiga Y."/>
            <person name="Skalitzky C."/>
            <person name="Smith Z."/>
            <person name="Souvorov A."/>
            <person name="Sung W."/>
            <person name="Tang Z."/>
            <person name="Tsuchiya D."/>
            <person name="Tu H."/>
            <person name="Vos H."/>
            <person name="Wang M."/>
            <person name="Wolf Y.I."/>
            <person name="Yamagata H."/>
            <person name="Yamada T."/>
            <person name="Ye Y."/>
            <person name="Shaw J.R."/>
            <person name="Andrews J."/>
            <person name="Crease T.J."/>
            <person name="Tang H."/>
            <person name="Lucas S.M."/>
            <person name="Robertson H.M."/>
            <person name="Bork P."/>
            <person name="Koonin E.V."/>
            <person name="Zdobnov E.M."/>
            <person name="Grigoriev I.V."/>
            <person name="Lynch M."/>
            <person name="Boore J.L."/>
        </authorList>
    </citation>
    <scope>NUCLEOTIDE SEQUENCE [LARGE SCALE GENOMIC DNA]</scope>
</reference>
<gene>
    <name evidence="1" type="ORF">DAPPUDRAFT_245286</name>
</gene>